<proteinExistence type="predicted"/>
<protein>
    <submittedName>
        <fullName evidence="2">Uncharacterized protein</fullName>
    </submittedName>
</protein>
<evidence type="ECO:0000313" key="2">
    <source>
        <dbReference type="EMBL" id="CAC11842.1"/>
    </source>
</evidence>
<feature type="transmembrane region" description="Helical" evidence="1">
    <location>
        <begin position="282"/>
        <end position="300"/>
    </location>
</feature>
<dbReference type="PaxDb" id="273075-Ta0705m"/>
<dbReference type="HOGENOM" id="CLU_701361_0_0_2"/>
<dbReference type="STRING" id="273075.gene:9571924"/>
<evidence type="ECO:0000313" key="3">
    <source>
        <dbReference type="Proteomes" id="UP000001024"/>
    </source>
</evidence>
<feature type="transmembrane region" description="Helical" evidence="1">
    <location>
        <begin position="241"/>
        <end position="261"/>
    </location>
</feature>
<dbReference type="InterPro" id="IPR018650">
    <property type="entry name" value="STSV1_Orf64"/>
</dbReference>
<keyword evidence="3" id="KW-1185">Reference proteome</keyword>
<dbReference type="Pfam" id="PF09852">
    <property type="entry name" value="DUF2079"/>
    <property type="match status" value="1"/>
</dbReference>
<keyword evidence="1" id="KW-0472">Membrane</keyword>
<accession>Q9HK97</accession>
<dbReference type="EnsemblBacteria" id="CAC11842">
    <property type="protein sequence ID" value="CAC11842"/>
    <property type="gene ID" value="CAC11842"/>
</dbReference>
<keyword evidence="1" id="KW-0812">Transmembrane</keyword>
<dbReference type="Proteomes" id="UP000001024">
    <property type="component" value="Chromosome"/>
</dbReference>
<dbReference type="EMBL" id="AL445065">
    <property type="protein sequence ID" value="CAC11842.1"/>
    <property type="molecule type" value="Genomic_DNA"/>
</dbReference>
<sequence>MISFSSLPLFLIAQRLLVGKTNKNVASPIALAISISYLLSPYTESPISFDFHIMMFLNLFVFSSYYFFLRKNWVLNAVFLAFIVSLHSGYVFISLFIAISQYLMLHPISLKSLKLESLKNLIRQRNTALLASFFAISFLYIMSVPLMKAFIDHASGSASVGSLTPVGMASSSITGLLSIMLSDPGKFITYFLYNFPQKLSFFMYAFASTGFLAFLSPTTLLGSIPYFFFAYLSRYPAYYQLGYQYTVMLIPFVYVSTAYGVSKILGLISKFNKIDDHLAKEAVKKMAILILAILIVGTALEIPMTPIAPHSIFVKQGAMVDLPSLKVGNASEAAFALHKTIGDSNPYLLTTNNLFPVFSNDPNAYTTPYSNGTLTSMIYSFRFEYIVNDPSSY</sequence>
<dbReference type="InParanoid" id="Q9HK97"/>
<feature type="transmembrane region" description="Helical" evidence="1">
    <location>
        <begin position="163"/>
        <end position="181"/>
    </location>
</feature>
<feature type="transmembrane region" description="Helical" evidence="1">
    <location>
        <begin position="126"/>
        <end position="151"/>
    </location>
</feature>
<reference evidence="2 3" key="1">
    <citation type="journal article" date="2000" name="Nature">
        <title>The genome sequence of the thermoacidophilic scavenger Thermoplasma acidophilum.</title>
        <authorList>
            <person name="Ruepp A."/>
            <person name="Graml W."/>
            <person name="Santos-Martinez M.L."/>
            <person name="Koretke K.K."/>
            <person name="Volker C."/>
            <person name="Mewes H.W."/>
            <person name="Frishman D."/>
            <person name="Stocker S."/>
            <person name="Lupas A.N."/>
            <person name="Baumeister W."/>
        </authorList>
    </citation>
    <scope>NUCLEOTIDE SEQUENCE [LARGE SCALE GENOMIC DNA]</scope>
    <source>
        <strain evidence="3">ATCC 25905 / DSM 1728 / JCM 9062 / NBRC 15155 / AMRC-C165</strain>
    </source>
</reference>
<dbReference type="AlphaFoldDB" id="Q9HK97"/>
<organism evidence="2 3">
    <name type="scientific">Thermoplasma acidophilum (strain ATCC 25905 / DSM 1728 / JCM 9062 / NBRC 15155 / AMRC-C165)</name>
    <dbReference type="NCBI Taxonomy" id="273075"/>
    <lineage>
        <taxon>Archaea</taxon>
        <taxon>Methanobacteriati</taxon>
        <taxon>Thermoplasmatota</taxon>
        <taxon>Thermoplasmata</taxon>
        <taxon>Thermoplasmatales</taxon>
        <taxon>Thermoplasmataceae</taxon>
        <taxon>Thermoplasma</taxon>
    </lineage>
</organism>
<gene>
    <name evidence="2" type="ordered locus">Ta0704</name>
</gene>
<keyword evidence="1" id="KW-1133">Transmembrane helix</keyword>
<dbReference type="KEGG" id="tac:Ta0704"/>
<feature type="transmembrane region" description="Helical" evidence="1">
    <location>
        <begin position="49"/>
        <end position="68"/>
    </location>
</feature>
<feature type="transmembrane region" description="Helical" evidence="1">
    <location>
        <begin position="201"/>
        <end position="229"/>
    </location>
</feature>
<feature type="transmembrane region" description="Helical" evidence="1">
    <location>
        <begin position="74"/>
        <end position="105"/>
    </location>
</feature>
<dbReference type="eggNOG" id="arCOG03812">
    <property type="taxonomic scope" value="Archaea"/>
</dbReference>
<name>Q9HK97_THEAC</name>
<evidence type="ECO:0000256" key="1">
    <source>
        <dbReference type="SAM" id="Phobius"/>
    </source>
</evidence>